<dbReference type="Pfam" id="PF10176">
    <property type="entry name" value="NEDD4_Bsd2"/>
    <property type="match status" value="1"/>
</dbReference>
<dbReference type="GO" id="GO:0031398">
    <property type="term" value="P:positive regulation of protein ubiquitination"/>
    <property type="evidence" value="ECO:0007669"/>
    <property type="project" value="TreeGrafter"/>
</dbReference>
<name>A0A2R6S4Y6_9APHY</name>
<protein>
    <recommendedName>
        <fullName evidence="9">Metal homeostatis protein bsd2</fullName>
    </recommendedName>
</protein>
<dbReference type="GO" id="GO:0048471">
    <property type="term" value="C:perinuclear region of cytoplasm"/>
    <property type="evidence" value="ECO:0007669"/>
    <property type="project" value="TreeGrafter"/>
</dbReference>
<dbReference type="STRING" id="98765.A0A2R6S4Y6"/>
<dbReference type="GO" id="GO:0005794">
    <property type="term" value="C:Golgi apparatus"/>
    <property type="evidence" value="ECO:0007669"/>
    <property type="project" value="TreeGrafter"/>
</dbReference>
<dbReference type="OrthoDB" id="10003116at2759"/>
<sequence>MPARYAPIPNPLTDPDAQNEMEAAFLESDDEEEDHQPLMRSNGNGYHPLANEDPHPATREGPSTYDFENVDYDAEWTRPPPGSPPPDALSFRAQGNSNGLMPDFSAVAANAQRRTGGWLRRTAGRVLPTEYAERFGLAQVPVEGTVGGGLGNDGVFANVTAKPTPPVRIQDGDNTYLVPEETQKDAPPSYASAQADAVPPYWETTIHAPSAPSTLGDMVIDALPTGSLFSFLWNMLVSISFQFVGFLLTYLLHTTHAAKLGSRAGFGVTLIQYGFAMRSRADEWAGEGDQAADGWGFQSGGAQPNPTFGTAAEADDYYNNLNSTLPANIPMEPGALLGDATTEWLSFFLMTVGWFILLTSLLSFWRVKRWERGILSTTAPSSSLPVPASATTPGGSLHTGTLFARLGILRTGLGFGGYPDRQIEEEDDPTAPPSEYIIPIDPNDPEGTSRLARAYADEARLHRDLRAAGLL</sequence>
<feature type="transmembrane region" description="Helical" evidence="6">
    <location>
        <begin position="344"/>
        <end position="365"/>
    </location>
</feature>
<dbReference type="CDD" id="cd22212">
    <property type="entry name" value="NDFIP-like"/>
    <property type="match status" value="1"/>
</dbReference>
<evidence type="ECO:0000256" key="6">
    <source>
        <dbReference type="SAM" id="Phobius"/>
    </source>
</evidence>
<evidence type="ECO:0000256" key="5">
    <source>
        <dbReference type="SAM" id="MobiDB-lite"/>
    </source>
</evidence>
<feature type="region of interest" description="Disordered" evidence="5">
    <location>
        <begin position="1"/>
        <end position="97"/>
    </location>
</feature>
<organism evidence="7 8">
    <name type="scientific">Hermanssonia centrifuga</name>
    <dbReference type="NCBI Taxonomy" id="98765"/>
    <lineage>
        <taxon>Eukaryota</taxon>
        <taxon>Fungi</taxon>
        <taxon>Dikarya</taxon>
        <taxon>Basidiomycota</taxon>
        <taxon>Agaricomycotina</taxon>
        <taxon>Agaricomycetes</taxon>
        <taxon>Polyporales</taxon>
        <taxon>Meruliaceae</taxon>
        <taxon>Hermanssonia</taxon>
    </lineage>
</organism>
<keyword evidence="3 6" id="KW-1133">Transmembrane helix</keyword>
<accession>A0A2R6S4Y6</accession>
<evidence type="ECO:0000313" key="7">
    <source>
        <dbReference type="EMBL" id="PSS37357.1"/>
    </source>
</evidence>
<proteinExistence type="predicted"/>
<comment type="caution">
    <text evidence="7">The sequence shown here is derived from an EMBL/GenBank/DDBJ whole genome shotgun (WGS) entry which is preliminary data.</text>
</comment>
<reference evidence="7 8" key="1">
    <citation type="submission" date="2018-02" db="EMBL/GenBank/DDBJ databases">
        <title>Genome sequence of the basidiomycete white-rot fungus Phlebia centrifuga.</title>
        <authorList>
            <person name="Granchi Z."/>
            <person name="Peng M."/>
            <person name="de Vries R.P."/>
            <person name="Hilden K."/>
            <person name="Makela M.R."/>
            <person name="Grigoriev I."/>
            <person name="Riley R."/>
        </authorList>
    </citation>
    <scope>NUCLEOTIDE SEQUENCE [LARGE SCALE GENOMIC DNA]</scope>
    <source>
        <strain evidence="7 8">FBCC195</strain>
    </source>
</reference>
<dbReference type="PANTHER" id="PTHR13396">
    <property type="entry name" value="NEDD4 FAMILY INTERACTING PROTEIN 1/2"/>
    <property type="match status" value="1"/>
</dbReference>
<evidence type="ECO:0008006" key="9">
    <source>
        <dbReference type="Google" id="ProtNLM"/>
    </source>
</evidence>
<dbReference type="EMBL" id="MLYV02000057">
    <property type="protein sequence ID" value="PSS37357.1"/>
    <property type="molecule type" value="Genomic_DNA"/>
</dbReference>
<dbReference type="AlphaFoldDB" id="A0A2R6S4Y6"/>
<dbReference type="Proteomes" id="UP000186601">
    <property type="component" value="Unassembled WGS sequence"/>
</dbReference>
<dbReference type="GO" id="GO:0006511">
    <property type="term" value="P:ubiquitin-dependent protein catabolic process"/>
    <property type="evidence" value="ECO:0007669"/>
    <property type="project" value="TreeGrafter"/>
</dbReference>
<feature type="transmembrane region" description="Helical" evidence="6">
    <location>
        <begin position="231"/>
        <end position="252"/>
    </location>
</feature>
<dbReference type="GO" id="GO:0030001">
    <property type="term" value="P:metal ion transport"/>
    <property type="evidence" value="ECO:0007669"/>
    <property type="project" value="InterPro"/>
</dbReference>
<evidence type="ECO:0000256" key="2">
    <source>
        <dbReference type="ARBA" id="ARBA00022692"/>
    </source>
</evidence>
<evidence type="ECO:0000256" key="1">
    <source>
        <dbReference type="ARBA" id="ARBA00004141"/>
    </source>
</evidence>
<dbReference type="GO" id="GO:0016020">
    <property type="term" value="C:membrane"/>
    <property type="evidence" value="ECO:0007669"/>
    <property type="project" value="UniProtKB-SubCell"/>
</dbReference>
<comment type="subcellular location">
    <subcellularLocation>
        <location evidence="1">Membrane</location>
        <topology evidence="1">Multi-pass membrane protein</topology>
    </subcellularLocation>
</comment>
<feature type="region of interest" description="Disordered" evidence="5">
    <location>
        <begin position="419"/>
        <end position="446"/>
    </location>
</feature>
<dbReference type="GO" id="GO:0005783">
    <property type="term" value="C:endoplasmic reticulum"/>
    <property type="evidence" value="ECO:0007669"/>
    <property type="project" value="TreeGrafter"/>
</dbReference>
<gene>
    <name evidence="7" type="ORF">PHLCEN_2v834</name>
</gene>
<evidence type="ECO:0000256" key="3">
    <source>
        <dbReference type="ARBA" id="ARBA00022989"/>
    </source>
</evidence>
<dbReference type="InterPro" id="IPR019325">
    <property type="entry name" value="NEDD4/Bsd2"/>
</dbReference>
<evidence type="ECO:0000256" key="4">
    <source>
        <dbReference type="ARBA" id="ARBA00023136"/>
    </source>
</evidence>
<feature type="compositionally biased region" description="Pro residues" evidence="5">
    <location>
        <begin position="78"/>
        <end position="87"/>
    </location>
</feature>
<dbReference type="GO" id="GO:0007034">
    <property type="term" value="P:vacuolar transport"/>
    <property type="evidence" value="ECO:0007669"/>
    <property type="project" value="InterPro"/>
</dbReference>
<keyword evidence="8" id="KW-1185">Reference proteome</keyword>
<dbReference type="PANTHER" id="PTHR13396:SF5">
    <property type="entry name" value="NEDD4 FAMILY INTERACTING PROTEIN"/>
    <property type="match status" value="1"/>
</dbReference>
<keyword evidence="4 6" id="KW-0472">Membrane</keyword>
<keyword evidence="2 6" id="KW-0812">Transmembrane</keyword>
<evidence type="ECO:0000313" key="8">
    <source>
        <dbReference type="Proteomes" id="UP000186601"/>
    </source>
</evidence>